<dbReference type="InterPro" id="IPR035903">
    <property type="entry name" value="HesB-like_dom_sf"/>
</dbReference>
<dbReference type="Pfam" id="PF01521">
    <property type="entry name" value="Fe-S_biosyn"/>
    <property type="match status" value="1"/>
</dbReference>
<reference evidence="2 3" key="1">
    <citation type="journal article" date="2014" name="Antonie Van Leeuwenhoek">
        <title>Oenococcus alcoholitolerans sp. nov., a lactic acid bacteria isolated from cachaca and ethanol fermentation processes.</title>
        <authorList>
            <person name="Badotti F."/>
            <person name="Moreira A.P."/>
            <person name="Tonon L.A."/>
            <person name="de Lucena B.T."/>
            <person name="Gomes Fde C."/>
            <person name="Kruger R."/>
            <person name="Thompson C.C."/>
            <person name="de Morais M.A.Jr."/>
            <person name="Rosa C.A."/>
            <person name="Thompson F.L."/>
        </authorList>
    </citation>
    <scope>NUCLEOTIDE SEQUENCE [LARGE SCALE GENOMIC DNA]</scope>
    <source>
        <strain evidence="2 3">UFRJ-M7.2.18</strain>
    </source>
</reference>
<dbReference type="SUPFAM" id="SSF89360">
    <property type="entry name" value="HesB-like domain"/>
    <property type="match status" value="1"/>
</dbReference>
<protein>
    <recommendedName>
        <fullName evidence="1">Core domain-containing protein</fullName>
    </recommendedName>
</protein>
<dbReference type="InterPro" id="IPR000361">
    <property type="entry name" value="ATAP_core_dom"/>
</dbReference>
<comment type="caution">
    <text evidence="2">The sequence shown here is derived from an EMBL/GenBank/DDBJ whole genome shotgun (WGS) entry which is preliminary data.</text>
</comment>
<keyword evidence="3" id="KW-1185">Reference proteome</keyword>
<sequence>MKIDIAKEAIDFLKKKVDFKNDLLLAVDDGSNRYSDVGGSCTIGDKFQIVSLAQDHSDFPITVENEAGIKLFTSENEKFFLGNGLKLLIYKGHLALKDDNEMLDDNISINNYSSHHLTDEQREKLGLTVC</sequence>
<gene>
    <name evidence="2" type="ORF">Q757_07040</name>
</gene>
<evidence type="ECO:0000313" key="3">
    <source>
        <dbReference type="Proteomes" id="UP000030023"/>
    </source>
</evidence>
<feature type="domain" description="Core" evidence="1">
    <location>
        <begin position="1"/>
        <end position="111"/>
    </location>
</feature>
<dbReference type="Gene3D" id="2.60.300.12">
    <property type="entry name" value="HesB-like domain"/>
    <property type="match status" value="1"/>
</dbReference>
<dbReference type="EMBL" id="AXCV01000348">
    <property type="protein sequence ID" value="KGO29287.1"/>
    <property type="molecule type" value="Genomic_DNA"/>
</dbReference>
<evidence type="ECO:0000259" key="1">
    <source>
        <dbReference type="Pfam" id="PF01521"/>
    </source>
</evidence>
<proteinExistence type="predicted"/>
<dbReference type="Proteomes" id="UP000030023">
    <property type="component" value="Unassembled WGS sequence"/>
</dbReference>
<accession>A0ABR4XR05</accession>
<evidence type="ECO:0000313" key="2">
    <source>
        <dbReference type="EMBL" id="KGO29287.1"/>
    </source>
</evidence>
<organism evidence="2 3">
    <name type="scientific">Oenococcus alcoholitolerans</name>
    <dbReference type="NCBI Taxonomy" id="931074"/>
    <lineage>
        <taxon>Bacteria</taxon>
        <taxon>Bacillati</taxon>
        <taxon>Bacillota</taxon>
        <taxon>Bacilli</taxon>
        <taxon>Lactobacillales</taxon>
        <taxon>Lactobacillaceae</taxon>
        <taxon>Oenococcus</taxon>
    </lineage>
</organism>
<name>A0ABR4XR05_9LACO</name>